<dbReference type="STRING" id="155974.SAMN04487818_106304"/>
<dbReference type="InterPro" id="IPR009061">
    <property type="entry name" value="DNA-bd_dom_put_sf"/>
</dbReference>
<feature type="region of interest" description="Disordered" evidence="2">
    <location>
        <begin position="259"/>
        <end position="294"/>
    </location>
</feature>
<dbReference type="PRINTS" id="PR00040">
    <property type="entry name" value="HTHMERR"/>
</dbReference>
<keyword evidence="5" id="KW-1185">Reference proteome</keyword>
<dbReference type="Proteomes" id="UP000199051">
    <property type="component" value="Unassembled WGS sequence"/>
</dbReference>
<dbReference type="SUPFAM" id="SSF46955">
    <property type="entry name" value="Putative DNA-binding domain"/>
    <property type="match status" value="1"/>
</dbReference>
<feature type="compositionally biased region" description="Basic and acidic residues" evidence="2">
    <location>
        <begin position="259"/>
        <end position="273"/>
    </location>
</feature>
<sequence length="294" mass="32449">MGREAALTVEQLAAEAGLPTSTIRMYQTKGLLHPPRRRGRTARYDGTHVERLGLVHRLQQRGFSLPAIAELIAARDLGARVGDVLGLDGAGGPDDWVPVRVSALRAAIPPGDLRPSLMLRAVRLDLVRWRRGRPYTRRWVMDAGLRMARLRVPSSEVLSAFERLRSTTTTIAGDFTALFEQHLWPALADQAGHDDQLDRVRSMLLELTETAQAVVAGALRDAIRDAADGFATRHHLLPDHGRAAWVDHAPPVLAERLSDAHRDEVPGEDEIQRYFDSPDGDDQPETTTVDSPQG</sequence>
<dbReference type="Gene3D" id="1.10.1660.10">
    <property type="match status" value="1"/>
</dbReference>
<dbReference type="GO" id="GO:0003700">
    <property type="term" value="F:DNA-binding transcription factor activity"/>
    <property type="evidence" value="ECO:0007669"/>
    <property type="project" value="InterPro"/>
</dbReference>
<evidence type="ECO:0000256" key="2">
    <source>
        <dbReference type="SAM" id="MobiDB-lite"/>
    </source>
</evidence>
<protein>
    <submittedName>
        <fullName evidence="4">MerR HTH family regulatory protein</fullName>
    </submittedName>
</protein>
<evidence type="ECO:0000313" key="5">
    <source>
        <dbReference type="Proteomes" id="UP000199051"/>
    </source>
</evidence>
<organism evidence="4 5">
    <name type="scientific">Actinokineospora terrae</name>
    <dbReference type="NCBI Taxonomy" id="155974"/>
    <lineage>
        <taxon>Bacteria</taxon>
        <taxon>Bacillati</taxon>
        <taxon>Actinomycetota</taxon>
        <taxon>Actinomycetes</taxon>
        <taxon>Pseudonocardiales</taxon>
        <taxon>Pseudonocardiaceae</taxon>
        <taxon>Actinokineospora</taxon>
    </lineage>
</organism>
<evidence type="ECO:0000259" key="3">
    <source>
        <dbReference type="PROSITE" id="PS50937"/>
    </source>
</evidence>
<dbReference type="InterPro" id="IPR000551">
    <property type="entry name" value="MerR-type_HTH_dom"/>
</dbReference>
<dbReference type="PROSITE" id="PS50937">
    <property type="entry name" value="HTH_MERR_2"/>
    <property type="match status" value="1"/>
</dbReference>
<reference evidence="5" key="1">
    <citation type="submission" date="2016-10" db="EMBL/GenBank/DDBJ databases">
        <authorList>
            <person name="Varghese N."/>
            <person name="Submissions S."/>
        </authorList>
    </citation>
    <scope>NUCLEOTIDE SEQUENCE [LARGE SCALE GENOMIC DNA]</scope>
    <source>
        <strain evidence="5">DSM 44260</strain>
    </source>
</reference>
<dbReference type="InterPro" id="IPR047057">
    <property type="entry name" value="MerR_fam"/>
</dbReference>
<keyword evidence="1" id="KW-0238">DNA-binding</keyword>
<dbReference type="GO" id="GO:0003677">
    <property type="term" value="F:DNA binding"/>
    <property type="evidence" value="ECO:0007669"/>
    <property type="project" value="UniProtKB-KW"/>
</dbReference>
<evidence type="ECO:0000256" key="1">
    <source>
        <dbReference type="ARBA" id="ARBA00023125"/>
    </source>
</evidence>
<dbReference type="AlphaFoldDB" id="A0A1H9TIR0"/>
<accession>A0A1H9TIR0</accession>
<dbReference type="EMBL" id="FOGI01000006">
    <property type="protein sequence ID" value="SER96986.1"/>
    <property type="molecule type" value="Genomic_DNA"/>
</dbReference>
<dbReference type="SMART" id="SM00422">
    <property type="entry name" value="HTH_MERR"/>
    <property type="match status" value="1"/>
</dbReference>
<evidence type="ECO:0000313" key="4">
    <source>
        <dbReference type="EMBL" id="SER96986.1"/>
    </source>
</evidence>
<name>A0A1H9TIR0_9PSEU</name>
<feature type="compositionally biased region" description="Polar residues" evidence="2">
    <location>
        <begin position="285"/>
        <end position="294"/>
    </location>
</feature>
<dbReference type="PANTHER" id="PTHR30204:SF93">
    <property type="entry name" value="HTH MERR-TYPE DOMAIN-CONTAINING PROTEIN"/>
    <property type="match status" value="1"/>
</dbReference>
<gene>
    <name evidence="4" type="ORF">SAMN04487818_106304</name>
</gene>
<dbReference type="Pfam" id="PF13411">
    <property type="entry name" value="MerR_1"/>
    <property type="match status" value="1"/>
</dbReference>
<dbReference type="RefSeq" id="WP_092778763.1">
    <property type="nucleotide sequence ID" value="NZ_FOGI01000006.1"/>
</dbReference>
<dbReference type="PANTHER" id="PTHR30204">
    <property type="entry name" value="REDOX-CYCLING DRUG-SENSING TRANSCRIPTIONAL ACTIVATOR SOXR"/>
    <property type="match status" value="1"/>
</dbReference>
<proteinExistence type="predicted"/>
<feature type="domain" description="HTH merR-type" evidence="3">
    <location>
        <begin position="6"/>
        <end position="74"/>
    </location>
</feature>